<name>A0A7C9VN73_9BRAD</name>
<dbReference type="Pfam" id="PF09926">
    <property type="entry name" value="DUF2158"/>
    <property type="match status" value="1"/>
</dbReference>
<proteinExistence type="predicted"/>
<accession>A0A7C9VN73</accession>
<dbReference type="AlphaFoldDB" id="A0A7C9VN73"/>
<sequence>MRASGFLVSTSLIDLVRVKSGGPIMTVEQVGKTAMLEEDAVWCVWFEKVGNKQVARKDTFAPVVLEKAEKPRAAFSVGVVRA</sequence>
<comment type="caution">
    <text evidence="1">The sequence shown here is derived from an EMBL/GenBank/DDBJ whole genome shotgun (WGS) entry which is preliminary data.</text>
</comment>
<organism evidence="1 2">
    <name type="scientific">Candidatus Afipia apatlaquensis</name>
    <dbReference type="NCBI Taxonomy" id="2712852"/>
    <lineage>
        <taxon>Bacteria</taxon>
        <taxon>Pseudomonadati</taxon>
        <taxon>Pseudomonadota</taxon>
        <taxon>Alphaproteobacteria</taxon>
        <taxon>Hyphomicrobiales</taxon>
        <taxon>Nitrobacteraceae</taxon>
        <taxon>Afipia</taxon>
    </lineage>
</organism>
<evidence type="ECO:0000313" key="1">
    <source>
        <dbReference type="EMBL" id="NGX99090.1"/>
    </source>
</evidence>
<keyword evidence="2" id="KW-1185">Reference proteome</keyword>
<gene>
    <name evidence="1" type="ORF">G4V63_28975</name>
</gene>
<protein>
    <submittedName>
        <fullName evidence="1">DUF2158 domain-containing protein</fullName>
    </submittedName>
</protein>
<dbReference type="Proteomes" id="UP000480266">
    <property type="component" value="Unassembled WGS sequence"/>
</dbReference>
<evidence type="ECO:0000313" key="2">
    <source>
        <dbReference type="Proteomes" id="UP000480266"/>
    </source>
</evidence>
<reference evidence="1" key="1">
    <citation type="submission" date="2020-02" db="EMBL/GenBank/DDBJ databases">
        <title>Draft genome sequence of Candidatus Afipia apatlaquensis IBT-C3, a potential strain for decolorization of textile dyes.</title>
        <authorList>
            <person name="Sanchez-Reyes A."/>
            <person name="Breton-Deval L."/>
            <person name="Mangelson H."/>
            <person name="Sanchez-Flores A."/>
        </authorList>
    </citation>
    <scope>NUCLEOTIDE SEQUENCE [LARGE SCALE GENOMIC DNA]</scope>
    <source>
        <strain evidence="1">IBT-C3</strain>
    </source>
</reference>
<dbReference type="InterPro" id="IPR019226">
    <property type="entry name" value="DUF2158"/>
</dbReference>
<dbReference type="EMBL" id="JAAMRR010001479">
    <property type="protein sequence ID" value="NGX99090.1"/>
    <property type="molecule type" value="Genomic_DNA"/>
</dbReference>